<feature type="transmembrane region" description="Helical" evidence="7">
    <location>
        <begin position="425"/>
        <end position="451"/>
    </location>
</feature>
<feature type="domain" description="Membrane transport protein MMPL" evidence="8">
    <location>
        <begin position="573"/>
        <end position="809"/>
    </location>
</feature>
<accession>A0A223SAX2</accession>
<protein>
    <recommendedName>
        <fullName evidence="8">Membrane transport protein MMPL domain-containing protein</fullName>
    </recommendedName>
</protein>
<evidence type="ECO:0000256" key="5">
    <source>
        <dbReference type="ARBA" id="ARBA00023136"/>
    </source>
</evidence>
<feature type="transmembrane region" description="Helical" evidence="7">
    <location>
        <begin position="753"/>
        <end position="771"/>
    </location>
</feature>
<feature type="transmembrane region" description="Helical" evidence="7">
    <location>
        <begin position="395"/>
        <end position="413"/>
    </location>
</feature>
<keyword evidence="2" id="KW-1003">Cell membrane</keyword>
<evidence type="ECO:0000256" key="1">
    <source>
        <dbReference type="ARBA" id="ARBA00004651"/>
    </source>
</evidence>
<evidence type="ECO:0000256" key="3">
    <source>
        <dbReference type="ARBA" id="ARBA00022692"/>
    </source>
</evidence>
<keyword evidence="4 7" id="KW-1133">Transmembrane helix</keyword>
<proteinExistence type="predicted"/>
<dbReference type="GO" id="GO:0005886">
    <property type="term" value="C:plasma membrane"/>
    <property type="evidence" value="ECO:0007669"/>
    <property type="project" value="UniProtKB-SubCell"/>
</dbReference>
<dbReference type="PANTHER" id="PTHR33406:SF13">
    <property type="entry name" value="MEMBRANE PROTEIN YDFJ"/>
    <property type="match status" value="1"/>
</dbReference>
<feature type="transmembrane region" description="Helical" evidence="7">
    <location>
        <begin position="702"/>
        <end position="722"/>
    </location>
</feature>
<feature type="transmembrane region" description="Helical" evidence="7">
    <location>
        <begin position="347"/>
        <end position="366"/>
    </location>
</feature>
<evidence type="ECO:0000256" key="2">
    <source>
        <dbReference type="ARBA" id="ARBA00022475"/>
    </source>
</evidence>
<dbReference type="AlphaFoldDB" id="A0A223SAX2"/>
<feature type="region of interest" description="Disordered" evidence="6">
    <location>
        <begin position="29"/>
        <end position="70"/>
    </location>
</feature>
<dbReference type="InterPro" id="IPR050545">
    <property type="entry name" value="Mycobact_MmpL"/>
</dbReference>
<reference evidence="9 10" key="1">
    <citation type="submission" date="2017-08" db="EMBL/GenBank/DDBJ databases">
        <title>The complete genome sequence of Nocardiopsis gilva YIM 90087.</title>
        <authorList>
            <person name="Yin M."/>
            <person name="Tang S."/>
        </authorList>
    </citation>
    <scope>NUCLEOTIDE SEQUENCE [LARGE SCALE GENOMIC DNA]</scope>
    <source>
        <strain evidence="9 10">YIM 90087</strain>
    </source>
</reference>
<feature type="transmembrane region" description="Helical" evidence="7">
    <location>
        <begin position="127"/>
        <end position="149"/>
    </location>
</feature>
<dbReference type="Proteomes" id="UP000215005">
    <property type="component" value="Chromosome"/>
</dbReference>
<feature type="transmembrane region" description="Helical" evidence="7">
    <location>
        <begin position="777"/>
        <end position="799"/>
    </location>
</feature>
<dbReference type="PANTHER" id="PTHR33406">
    <property type="entry name" value="MEMBRANE PROTEIN MJ1562-RELATED"/>
    <property type="match status" value="1"/>
</dbReference>
<dbReference type="InterPro" id="IPR004869">
    <property type="entry name" value="MMPL_dom"/>
</dbReference>
<evidence type="ECO:0000313" key="9">
    <source>
        <dbReference type="EMBL" id="ASU85226.1"/>
    </source>
</evidence>
<keyword evidence="3 7" id="KW-0812">Transmembrane</keyword>
<gene>
    <name evidence="9" type="ORF">CDO52_22700</name>
</gene>
<dbReference type="SUPFAM" id="SSF82866">
    <property type="entry name" value="Multidrug efflux transporter AcrB transmembrane domain"/>
    <property type="match status" value="2"/>
</dbReference>
<feature type="transmembrane region" description="Helical" evidence="7">
    <location>
        <begin position="484"/>
        <end position="504"/>
    </location>
</feature>
<feature type="transmembrane region" description="Helical" evidence="7">
    <location>
        <begin position="636"/>
        <end position="658"/>
    </location>
</feature>
<evidence type="ECO:0000259" key="8">
    <source>
        <dbReference type="Pfam" id="PF03176"/>
    </source>
</evidence>
<feature type="transmembrane region" description="Helical" evidence="7">
    <location>
        <begin position="319"/>
        <end position="341"/>
    </location>
</feature>
<dbReference type="Pfam" id="PF03176">
    <property type="entry name" value="MMPL"/>
    <property type="match status" value="2"/>
</dbReference>
<evidence type="ECO:0000256" key="4">
    <source>
        <dbReference type="ARBA" id="ARBA00022989"/>
    </source>
</evidence>
<feature type="transmembrane region" description="Helical" evidence="7">
    <location>
        <begin position="663"/>
        <end position="682"/>
    </location>
</feature>
<keyword evidence="5 7" id="KW-0472">Membrane</keyword>
<evidence type="ECO:0000256" key="6">
    <source>
        <dbReference type="SAM" id="MobiDB-lite"/>
    </source>
</evidence>
<evidence type="ECO:0000256" key="7">
    <source>
        <dbReference type="SAM" id="Phobius"/>
    </source>
</evidence>
<dbReference type="EMBL" id="CP022753">
    <property type="protein sequence ID" value="ASU85226.1"/>
    <property type="molecule type" value="Genomic_DNA"/>
</dbReference>
<feature type="transmembrane region" description="Helical" evidence="7">
    <location>
        <begin position="292"/>
        <end position="312"/>
    </location>
</feature>
<dbReference type="Gene3D" id="1.20.1640.10">
    <property type="entry name" value="Multidrug efflux transporter AcrB transmembrane domain"/>
    <property type="match status" value="2"/>
</dbReference>
<sequence>MAIRGRTITAPMIAVRGLKVTHRTFSPAGLPADPSISRSITPGRRGIRGRERATWRHTGPTGTSAETPKVTRSPIPLRKVMTCGKGGRSQRSCVMAPRSASSRAALGREVAMFTAWSALVYRLRWEIIAFTFTMAVLNGLWGAGVAPYLSTGGLVPAGTESRWVADITYQQLAAIGDTILLYRGTESGYGNPAFDDAVRSSVRALPRDAALDAYTPWNASQKRADRLVSRDGGTVAVVVRLAGANTTERNDSLRRVRDTVETPDLPRSGVDVSVTGPPAIRAEFRELAMSDLARAELVAFPLLFVVLLWAFGSVTAATLLVVVGAVTAACATAVLRLMAAFTEVTTFALNVVVMLALALTLDYALFMVSRFREELDLGREVPDALAATMRTTGRTILVSGLIVGICSSGLLVFDLGALSSLGLGGIAATFLAMVAALTVLPALLAVIGRGIDRFPIGRRKVQVPGTTATGVWAHLARGVMARPLRFLTASTAVLVVLGIPFAGARFTTTGPEVLPAHAESRAAYEALKHDLPEITLPDATVVVTRLPRFSADEALDAYVEQVEELPGVREGRVLGRDRGLAAVAVDFTAGPKSDAARDVVRELRALAPPPGASTAVGGQTAELIDTLSSVRGDLPVMLGTVVGVTLALLFVAFGSVLLPVKAVVVGALSLTACFGVVVWGFQDGYLAGPLAFTAPPGIDPSAIVLIAVIAFALSMDYEVFLLGRVREEWLRSGDNTAAVAAGMQRTAGLISRAALLMAIVIGALATAEVVLVKMVAVALLVAVVLDASLVRVILVPAAMRLMGRANWWLPRPVSALHRRIDVLEPPRASSSAPEPEEPDRPRV</sequence>
<evidence type="ECO:0000313" key="10">
    <source>
        <dbReference type="Proteomes" id="UP000215005"/>
    </source>
</evidence>
<dbReference type="KEGG" id="ngv:CDO52_22700"/>
<name>A0A223SAX2_9ACTN</name>
<feature type="domain" description="Membrane transport protein MMPL" evidence="8">
    <location>
        <begin position="179"/>
        <end position="484"/>
    </location>
</feature>
<organism evidence="9 10">
    <name type="scientific">Nocardiopsis gilva YIM 90087</name>
    <dbReference type="NCBI Taxonomy" id="1235441"/>
    <lineage>
        <taxon>Bacteria</taxon>
        <taxon>Bacillati</taxon>
        <taxon>Actinomycetota</taxon>
        <taxon>Actinomycetes</taxon>
        <taxon>Streptosporangiales</taxon>
        <taxon>Nocardiopsidaceae</taxon>
        <taxon>Nocardiopsis</taxon>
    </lineage>
</organism>
<keyword evidence="10" id="KW-1185">Reference proteome</keyword>
<comment type="subcellular location">
    <subcellularLocation>
        <location evidence="1">Cell membrane</location>
        <topology evidence="1">Multi-pass membrane protein</topology>
    </subcellularLocation>
</comment>
<dbReference type="OrthoDB" id="7051771at2"/>